<evidence type="ECO:0000256" key="1">
    <source>
        <dbReference type="ARBA" id="ARBA00022837"/>
    </source>
</evidence>
<evidence type="ECO:0000259" key="3">
    <source>
        <dbReference type="PROSITE" id="PS50222"/>
    </source>
</evidence>
<dbReference type="Gene3D" id="1.10.238.10">
    <property type="entry name" value="EF-hand"/>
    <property type="match status" value="1"/>
</dbReference>
<reference evidence="4 5" key="1">
    <citation type="journal article" date="2013" name="BMC Genomics">
        <title>The miniature genome of a carnivorous plant Genlisea aurea contains a low number of genes and short non-coding sequences.</title>
        <authorList>
            <person name="Leushkin E.V."/>
            <person name="Sutormin R.A."/>
            <person name="Nabieva E.R."/>
            <person name="Penin A.A."/>
            <person name="Kondrashov A.S."/>
            <person name="Logacheva M.D."/>
        </authorList>
    </citation>
    <scope>NUCLEOTIDE SEQUENCE [LARGE SCALE GENOMIC DNA]</scope>
</reference>
<dbReference type="PROSITE" id="PS00018">
    <property type="entry name" value="EF_HAND_1"/>
    <property type="match status" value="1"/>
</dbReference>
<comment type="caution">
    <text evidence="4">The sequence shown here is derived from an EMBL/GenBank/DDBJ whole genome shotgun (WGS) entry which is preliminary data.</text>
</comment>
<dbReference type="SUPFAM" id="SSF47473">
    <property type="entry name" value="EF-hand"/>
    <property type="match status" value="1"/>
</dbReference>
<name>S8CYT9_9LAMI</name>
<feature type="compositionally biased region" description="Basic and acidic residues" evidence="2">
    <location>
        <begin position="1"/>
        <end position="12"/>
    </location>
</feature>
<accession>S8CYT9</accession>
<dbReference type="InterPro" id="IPR018247">
    <property type="entry name" value="EF_Hand_1_Ca_BS"/>
</dbReference>
<dbReference type="CDD" id="cd00051">
    <property type="entry name" value="EFh"/>
    <property type="match status" value="1"/>
</dbReference>
<keyword evidence="5" id="KW-1185">Reference proteome</keyword>
<protein>
    <recommendedName>
        <fullName evidence="3">EF-hand domain-containing protein</fullName>
    </recommendedName>
</protein>
<feature type="region of interest" description="Disordered" evidence="2">
    <location>
        <begin position="65"/>
        <end position="107"/>
    </location>
</feature>
<dbReference type="InterPro" id="IPR011992">
    <property type="entry name" value="EF-hand-dom_pair"/>
</dbReference>
<evidence type="ECO:0000256" key="2">
    <source>
        <dbReference type="SAM" id="MobiDB-lite"/>
    </source>
</evidence>
<dbReference type="Pfam" id="PF13499">
    <property type="entry name" value="EF-hand_7"/>
    <property type="match status" value="1"/>
</dbReference>
<proteinExistence type="predicted"/>
<dbReference type="EMBL" id="AUSU01000768">
    <property type="protein sequence ID" value="EPS72624.1"/>
    <property type="molecule type" value="Genomic_DNA"/>
</dbReference>
<dbReference type="OrthoDB" id="293868at2759"/>
<dbReference type="PROSITE" id="PS50222">
    <property type="entry name" value="EF_HAND_2"/>
    <property type="match status" value="1"/>
</dbReference>
<feature type="compositionally biased region" description="Acidic residues" evidence="2">
    <location>
        <begin position="73"/>
        <end position="85"/>
    </location>
</feature>
<sequence length="191" mass="22216">MRKRNPESEREGSPSSGEGSERRDDSDSPELSSYERQRLQRIEENKKRMEALGLQKTADCFRKSLRMKKISDEEYNPTPEEDDEPSSSGDDVRDDEFSPSRMKKMKNNRGVQINEDELLIHFFQFDETGKGGITAQDVERLAKSQDFTWSEEEISDMITFFDQDGDGKLTLDEFRKIMIRCDMMLIKGSDF</sequence>
<gene>
    <name evidence="4" type="ORF">M569_02140</name>
</gene>
<feature type="domain" description="EF-hand" evidence="3">
    <location>
        <begin position="149"/>
        <end position="184"/>
    </location>
</feature>
<dbReference type="AlphaFoldDB" id="S8CYT9"/>
<feature type="region of interest" description="Disordered" evidence="2">
    <location>
        <begin position="1"/>
        <end position="43"/>
    </location>
</feature>
<dbReference type="Proteomes" id="UP000015453">
    <property type="component" value="Unassembled WGS sequence"/>
</dbReference>
<feature type="compositionally biased region" description="Basic and acidic residues" evidence="2">
    <location>
        <begin position="33"/>
        <end position="43"/>
    </location>
</feature>
<evidence type="ECO:0000313" key="4">
    <source>
        <dbReference type="EMBL" id="EPS72624.1"/>
    </source>
</evidence>
<dbReference type="SMART" id="SM00054">
    <property type="entry name" value="EFh"/>
    <property type="match status" value="1"/>
</dbReference>
<keyword evidence="1" id="KW-0106">Calcium</keyword>
<dbReference type="GO" id="GO:0005509">
    <property type="term" value="F:calcium ion binding"/>
    <property type="evidence" value="ECO:0007669"/>
    <property type="project" value="InterPro"/>
</dbReference>
<organism evidence="4 5">
    <name type="scientific">Genlisea aurea</name>
    <dbReference type="NCBI Taxonomy" id="192259"/>
    <lineage>
        <taxon>Eukaryota</taxon>
        <taxon>Viridiplantae</taxon>
        <taxon>Streptophyta</taxon>
        <taxon>Embryophyta</taxon>
        <taxon>Tracheophyta</taxon>
        <taxon>Spermatophyta</taxon>
        <taxon>Magnoliopsida</taxon>
        <taxon>eudicotyledons</taxon>
        <taxon>Gunneridae</taxon>
        <taxon>Pentapetalae</taxon>
        <taxon>asterids</taxon>
        <taxon>lamiids</taxon>
        <taxon>Lamiales</taxon>
        <taxon>Lentibulariaceae</taxon>
        <taxon>Genlisea</taxon>
    </lineage>
</organism>
<evidence type="ECO:0000313" key="5">
    <source>
        <dbReference type="Proteomes" id="UP000015453"/>
    </source>
</evidence>
<dbReference type="InterPro" id="IPR002048">
    <property type="entry name" value="EF_hand_dom"/>
</dbReference>